<gene>
    <name evidence="3" type="ORF">J2S42_003400</name>
</gene>
<dbReference type="Proteomes" id="UP001240236">
    <property type="component" value="Unassembled WGS sequence"/>
</dbReference>
<dbReference type="RefSeq" id="WP_307240284.1">
    <property type="nucleotide sequence ID" value="NZ_JAUSUZ010000001.1"/>
</dbReference>
<sequence>MRRVTAAVLVALLAAAGVTGCGIPGSTDVQVHGEKPSPDAPGGVDTITPVTRETAPTGTAEALVKSFLAAAAGDPEQAVQRARSFIAPTQRAEWKPSNEINIVRLPKDAVITEAEPFSTAELTVQHLGVLNPNGSMDPPNNDETKYTFTVGQIAGQTGWWVLEPPPLLLLSAAELELRYTSTPVYFWNKERTALVPDLRWLSLSVSAERRPTELLEWLGAGPSALLGAATDGLPANVKPKGNVPKVVGDDPLEVNLSAEAGALDDDTIWRLGAQLYWTLRDFAGGGVQVKVEGQARAAFAGDARVLAANPSSALIDDPNRFAVYDGQIVRMSSSQAPGPGGDVPLATVDTNSGVSLAAYSRLGQRTVGAWVRDRGNGAGRELVVNAEVPGRVLRIPLGDDQAGRPAWLWAPGTVADQQPESLVGLILVNGRLQQFGTQEPELTSVPVSSLPGSGITAMAVSYDGQRIALVAGGRVFVTTLTRTETSVKAGTVVREVPTSLTGITAVDFAAEDWLIVAGQKSGQSAIAEVTVDGVDERDRVTDLGSAQVTYLAAYPLNPIRPNGSGGSQAAYVANNIAYSLLFSSNRIETTQLAQPPADAVSSRISAPFFLE</sequence>
<dbReference type="SMART" id="SM00909">
    <property type="entry name" value="Germane"/>
    <property type="match status" value="1"/>
</dbReference>
<comment type="caution">
    <text evidence="3">The sequence shown here is derived from an EMBL/GenBank/DDBJ whole genome shotgun (WGS) entry which is preliminary data.</text>
</comment>
<keyword evidence="1" id="KW-0732">Signal</keyword>
<dbReference type="InterPro" id="IPR018910">
    <property type="entry name" value="LpqB_C"/>
</dbReference>
<feature type="signal peptide" evidence="1">
    <location>
        <begin position="1"/>
        <end position="20"/>
    </location>
</feature>
<dbReference type="Pfam" id="PF10647">
    <property type="entry name" value="Gmad1"/>
    <property type="match status" value="1"/>
</dbReference>
<dbReference type="InterPro" id="IPR059026">
    <property type="entry name" value="LpqB_N"/>
</dbReference>
<reference evidence="3 4" key="1">
    <citation type="submission" date="2023-07" db="EMBL/GenBank/DDBJ databases">
        <title>Sequencing the genomes of 1000 actinobacteria strains.</title>
        <authorList>
            <person name="Klenk H.-P."/>
        </authorList>
    </citation>
    <scope>NUCLEOTIDE SEQUENCE [LARGE SCALE GENOMIC DNA]</scope>
    <source>
        <strain evidence="3 4">DSM 44709</strain>
    </source>
</reference>
<feature type="domain" description="GerMN" evidence="2">
    <location>
        <begin position="211"/>
        <end position="300"/>
    </location>
</feature>
<dbReference type="EMBL" id="JAUSUZ010000001">
    <property type="protein sequence ID" value="MDQ0366731.1"/>
    <property type="molecule type" value="Genomic_DNA"/>
</dbReference>
<dbReference type="Pfam" id="PF10646">
    <property type="entry name" value="Germane"/>
    <property type="match status" value="1"/>
</dbReference>
<evidence type="ECO:0000256" key="1">
    <source>
        <dbReference type="SAM" id="SignalP"/>
    </source>
</evidence>
<evidence type="ECO:0000259" key="2">
    <source>
        <dbReference type="SMART" id="SM00909"/>
    </source>
</evidence>
<dbReference type="InterPro" id="IPR019606">
    <property type="entry name" value="GerMN"/>
</dbReference>
<feature type="chain" id="PRO_5042137630" description="GerMN domain-containing protein" evidence="1">
    <location>
        <begin position="21"/>
        <end position="611"/>
    </location>
</feature>
<evidence type="ECO:0000313" key="4">
    <source>
        <dbReference type="Proteomes" id="UP001240236"/>
    </source>
</evidence>
<accession>A0AAE3VZS8</accession>
<protein>
    <recommendedName>
        <fullName evidence="2">GerMN domain-containing protein</fullName>
    </recommendedName>
</protein>
<name>A0AAE3VZS8_9ACTN</name>
<keyword evidence="4" id="KW-1185">Reference proteome</keyword>
<proteinExistence type="predicted"/>
<organism evidence="3 4">
    <name type="scientific">Catenuloplanes indicus</name>
    <dbReference type="NCBI Taxonomy" id="137267"/>
    <lineage>
        <taxon>Bacteria</taxon>
        <taxon>Bacillati</taxon>
        <taxon>Actinomycetota</taxon>
        <taxon>Actinomycetes</taxon>
        <taxon>Micromonosporales</taxon>
        <taxon>Micromonosporaceae</taxon>
        <taxon>Catenuloplanes</taxon>
    </lineage>
</organism>
<dbReference type="SUPFAM" id="SSF75011">
    <property type="entry name" value="3-carboxy-cis,cis-mucoante lactonizing enzyme"/>
    <property type="match status" value="1"/>
</dbReference>
<dbReference type="AlphaFoldDB" id="A0AAE3VZS8"/>
<evidence type="ECO:0000313" key="3">
    <source>
        <dbReference type="EMBL" id="MDQ0366731.1"/>
    </source>
</evidence>
<dbReference type="PROSITE" id="PS51257">
    <property type="entry name" value="PROKAR_LIPOPROTEIN"/>
    <property type="match status" value="1"/>
</dbReference>
<dbReference type="Pfam" id="PF25976">
    <property type="entry name" value="LpqB_N"/>
    <property type="match status" value="1"/>
</dbReference>